<reference evidence="2 3" key="1">
    <citation type="submission" date="2016-12" db="EMBL/GenBank/DDBJ databases">
        <title>Discovery of methanogenic haloarchaea.</title>
        <authorList>
            <person name="Sorokin D.Y."/>
            <person name="Makarova K.S."/>
            <person name="Abbas B."/>
            <person name="Ferrer M."/>
            <person name="Golyshin P.N."/>
        </authorList>
    </citation>
    <scope>NUCLEOTIDE SEQUENCE [LARGE SCALE GENOMIC DNA]</scope>
    <source>
        <strain evidence="2">AMET1</strain>
    </source>
</reference>
<dbReference type="EMBL" id="MRZU01000004">
    <property type="protein sequence ID" value="OUJ18156.1"/>
    <property type="molecule type" value="Genomic_DNA"/>
</dbReference>
<dbReference type="AlphaFoldDB" id="A0A1Y3GFK4"/>
<evidence type="ECO:0000313" key="3">
    <source>
        <dbReference type="Proteomes" id="UP000195137"/>
    </source>
</evidence>
<dbReference type="RefSeq" id="WP_143406861.1">
    <property type="nucleotide sequence ID" value="NZ_MRZU01000004.1"/>
</dbReference>
<dbReference type="Proteomes" id="UP000195137">
    <property type="component" value="Unassembled WGS sequence"/>
</dbReference>
<dbReference type="InterPro" id="IPR011604">
    <property type="entry name" value="PDDEXK-like_dom_sf"/>
</dbReference>
<proteinExistence type="predicted"/>
<protein>
    <submittedName>
        <fullName evidence="2">CRISPR-associated protein Cas4, RecB family nuclease</fullName>
    </submittedName>
</protein>
<dbReference type="Gene3D" id="3.90.320.10">
    <property type="match status" value="1"/>
</dbReference>
<evidence type="ECO:0000313" key="2">
    <source>
        <dbReference type="EMBL" id="OUJ18156.1"/>
    </source>
</evidence>
<feature type="compositionally biased region" description="Low complexity" evidence="1">
    <location>
        <begin position="35"/>
        <end position="47"/>
    </location>
</feature>
<keyword evidence="3" id="KW-1185">Reference proteome</keyword>
<name>A0A1Y3GFK4_9EURY</name>
<evidence type="ECO:0000256" key="1">
    <source>
        <dbReference type="SAM" id="MobiDB-lite"/>
    </source>
</evidence>
<organism evidence="2 3">
    <name type="scientific">Methanonatronarchaeum thermophilum</name>
    <dbReference type="NCBI Taxonomy" id="1927129"/>
    <lineage>
        <taxon>Archaea</taxon>
        <taxon>Methanobacteriati</taxon>
        <taxon>Methanobacteriota</taxon>
        <taxon>Methanonatronarchaeia</taxon>
        <taxon>Methanonatronarchaeales</taxon>
        <taxon>Methanonatronarchaeaceae</taxon>
        <taxon>Methanonatronarchaeum</taxon>
    </lineage>
</organism>
<comment type="caution">
    <text evidence="2">The sequence shown here is derived from an EMBL/GenBank/DDBJ whole genome shotgun (WGS) entry which is preliminary data.</text>
</comment>
<accession>A0A1Y3GFK4</accession>
<feature type="region of interest" description="Disordered" evidence="1">
    <location>
        <begin position="35"/>
        <end position="58"/>
    </location>
</feature>
<gene>
    <name evidence="2" type="ORF">AMET1_1059</name>
</gene>
<sequence length="172" mass="20493">MARKIPIQWLKLCNYCEMRFYLNLTNNFWAGYNEETPPTNNPNQNNKQTKKQKQEKPSIEITIEDALQRTRGTDEILIGRDVHLVGEQLAGRIDQIHIEDCRIIITKNNKCSVPYPPDRIKVFAYCVMFEKKFNPNRTLYAKLRNQKNNKVIYIERYSDIWRDKVKNQIQTI</sequence>